<dbReference type="Pfam" id="PF00196">
    <property type="entry name" value="GerE"/>
    <property type="match status" value="1"/>
</dbReference>
<dbReference type="Gene3D" id="1.25.40.10">
    <property type="entry name" value="Tetratricopeptide repeat domain"/>
    <property type="match status" value="1"/>
</dbReference>
<sequence length="1003" mass="104137">MFVGRTAEVALLRAELRVAGGGRARRVVVEGPEGIGKSALVHHTLGGEAGVRVLEASGEESERQLRLGVLRQLAAEVAGPAETRQDPCAAGQALCDLIDGMQADGPLVVLVDDAQWADRTSLLALGYVLRRVRTGRVLMLFACRDLADPWLPDGLRRLLTGDDTLRIPLDGLTAADLAALATPTPSPDPTRPSDPLRSPDPARWFDAARSLDSTRSSDAARCSDLTRSPDLARLTDATHSPDRTQSSGQVRLSDGAGPSERPSGVCDPEQLADRVSGRAAGVPEPGRVGDRAPGLPEPGRIAEWAAGSAGAGRAVGASGVGWDGGRAMGGCGEWAAGGLSEVAAVRLHAHTLGNPLHARALLAAVPAGVLDDPGTRLPAPATYLRPFMRRLGACGGAARQLVAACAVLGGPCPLHVAAAVATGVDEPLNALEEAVAAGVLRELPGRLIDFPEPLARAAAYDSLGAGARARLHLAASLLADDTGTALRHRAAAAGGPDEALAEELVGFAAKAAQHGQWQEAAAHLDLAAGLTESAARRDELRTAVLEHVLVGGDVVRAAELAAARNADPRPVRRYVLGRLALAAGRFEEASELLAEAWGHREPGFAADVAEQLAWLHLVTGDRAAAVSWARLAIEQPIEGAVARPYDVLALGGAPGAGAPSDSLAAAVGHLAADEAERAGAVLRRVVAKAAVPHHRLLATALLAAAEHRAAHWDGAAAPAEHAGAEAAWLGQRWLLPCLEAACVAPLAAVGEHERARAHLAAARDAARELGHALGAHQADLAAALLGDESAPAGDWDAFVPDPRPGRIEALVADGRLEEAGKTLAAFDESGAARRTGPRGQAERIRLDGLLLAARNVPKQAEESFRRALALVESGVCPLEEARVLLDLGRLLRRTGRRKAAAEQLAAARAIFERLEARPLVDRCAHELEACGLEPPATVRLGLTPQELSTAMLVAGGLTNRQIARELLISVKTVEYHIGKIYTKLGIGSRVALAAKLATFGETS</sequence>
<dbReference type="InterPro" id="IPR000792">
    <property type="entry name" value="Tscrpt_reg_LuxR_C"/>
</dbReference>
<keyword evidence="6" id="KW-1185">Reference proteome</keyword>
<dbReference type="SUPFAM" id="SSF48452">
    <property type="entry name" value="TPR-like"/>
    <property type="match status" value="1"/>
</dbReference>
<dbReference type="InterPro" id="IPR027417">
    <property type="entry name" value="P-loop_NTPase"/>
</dbReference>
<dbReference type="EMBL" id="JBHSBI010000003">
    <property type="protein sequence ID" value="MFC4007064.1"/>
    <property type="molecule type" value="Genomic_DNA"/>
</dbReference>
<evidence type="ECO:0000259" key="4">
    <source>
        <dbReference type="PROSITE" id="PS50043"/>
    </source>
</evidence>
<evidence type="ECO:0000313" key="5">
    <source>
        <dbReference type="EMBL" id="MFC4007064.1"/>
    </source>
</evidence>
<feature type="domain" description="HTH luxR-type" evidence="4">
    <location>
        <begin position="935"/>
        <end position="1000"/>
    </location>
</feature>
<evidence type="ECO:0000256" key="2">
    <source>
        <dbReference type="ARBA" id="ARBA00022840"/>
    </source>
</evidence>
<gene>
    <name evidence="5" type="ORF">ACFOY2_07530</name>
</gene>
<dbReference type="PANTHER" id="PTHR16305:SF35">
    <property type="entry name" value="TRANSCRIPTIONAL ACTIVATOR DOMAIN"/>
    <property type="match status" value="1"/>
</dbReference>
<evidence type="ECO:0000256" key="1">
    <source>
        <dbReference type="ARBA" id="ARBA00022741"/>
    </source>
</evidence>
<dbReference type="InterPro" id="IPR011990">
    <property type="entry name" value="TPR-like_helical_dom_sf"/>
</dbReference>
<dbReference type="InterPro" id="IPR016032">
    <property type="entry name" value="Sig_transdc_resp-reg_C-effctor"/>
</dbReference>
<dbReference type="Pfam" id="PF13191">
    <property type="entry name" value="AAA_16"/>
    <property type="match status" value="1"/>
</dbReference>
<dbReference type="InterPro" id="IPR036388">
    <property type="entry name" value="WH-like_DNA-bd_sf"/>
</dbReference>
<dbReference type="Gene3D" id="3.40.50.300">
    <property type="entry name" value="P-loop containing nucleotide triphosphate hydrolases"/>
    <property type="match status" value="1"/>
</dbReference>
<dbReference type="Proteomes" id="UP001595851">
    <property type="component" value="Unassembled WGS sequence"/>
</dbReference>
<dbReference type="Gene3D" id="1.10.10.10">
    <property type="entry name" value="Winged helix-like DNA-binding domain superfamily/Winged helix DNA-binding domain"/>
    <property type="match status" value="1"/>
</dbReference>
<dbReference type="SMART" id="SM00421">
    <property type="entry name" value="HTH_LUXR"/>
    <property type="match status" value="1"/>
</dbReference>
<feature type="compositionally biased region" description="Low complexity" evidence="3">
    <location>
        <begin position="193"/>
        <end position="202"/>
    </location>
</feature>
<dbReference type="PANTHER" id="PTHR16305">
    <property type="entry name" value="TESTICULAR SOLUBLE ADENYLYL CYCLASE"/>
    <property type="match status" value="1"/>
</dbReference>
<dbReference type="InterPro" id="IPR041664">
    <property type="entry name" value="AAA_16"/>
</dbReference>
<organism evidence="5 6">
    <name type="scientific">Nonomuraea purpurea</name>
    <dbReference type="NCBI Taxonomy" id="1849276"/>
    <lineage>
        <taxon>Bacteria</taxon>
        <taxon>Bacillati</taxon>
        <taxon>Actinomycetota</taxon>
        <taxon>Actinomycetes</taxon>
        <taxon>Streptosporangiales</taxon>
        <taxon>Streptosporangiaceae</taxon>
        <taxon>Nonomuraea</taxon>
    </lineage>
</organism>
<reference evidence="6" key="1">
    <citation type="journal article" date="2019" name="Int. J. Syst. Evol. Microbiol.">
        <title>The Global Catalogue of Microorganisms (GCM) 10K type strain sequencing project: providing services to taxonomists for standard genome sequencing and annotation.</title>
        <authorList>
            <consortium name="The Broad Institute Genomics Platform"/>
            <consortium name="The Broad Institute Genome Sequencing Center for Infectious Disease"/>
            <person name="Wu L."/>
            <person name="Ma J."/>
        </authorList>
    </citation>
    <scope>NUCLEOTIDE SEQUENCE [LARGE SCALE GENOMIC DNA]</scope>
    <source>
        <strain evidence="6">TBRC 1276</strain>
    </source>
</reference>
<dbReference type="CDD" id="cd06170">
    <property type="entry name" value="LuxR_C_like"/>
    <property type="match status" value="1"/>
</dbReference>
<accession>A0ABV8G4C6</accession>
<feature type="region of interest" description="Disordered" evidence="3">
    <location>
        <begin position="180"/>
        <end position="300"/>
    </location>
</feature>
<evidence type="ECO:0000313" key="6">
    <source>
        <dbReference type="Proteomes" id="UP001595851"/>
    </source>
</evidence>
<dbReference type="PRINTS" id="PR00038">
    <property type="entry name" value="HTHLUXR"/>
</dbReference>
<evidence type="ECO:0000256" key="3">
    <source>
        <dbReference type="SAM" id="MobiDB-lite"/>
    </source>
</evidence>
<dbReference type="SUPFAM" id="SSF52540">
    <property type="entry name" value="P-loop containing nucleoside triphosphate hydrolases"/>
    <property type="match status" value="1"/>
</dbReference>
<dbReference type="PROSITE" id="PS50043">
    <property type="entry name" value="HTH_LUXR_2"/>
    <property type="match status" value="1"/>
</dbReference>
<comment type="caution">
    <text evidence="5">The sequence shown here is derived from an EMBL/GenBank/DDBJ whole genome shotgun (WGS) entry which is preliminary data.</text>
</comment>
<dbReference type="SUPFAM" id="SSF46894">
    <property type="entry name" value="C-terminal effector domain of the bipartite response regulators"/>
    <property type="match status" value="1"/>
</dbReference>
<name>A0ABV8G4C6_9ACTN</name>
<protein>
    <submittedName>
        <fullName evidence="5">AAA family ATPase</fullName>
    </submittedName>
</protein>
<keyword evidence="2" id="KW-0067">ATP-binding</keyword>
<keyword evidence="1" id="KW-0547">Nucleotide-binding</keyword>
<dbReference type="RefSeq" id="WP_379527201.1">
    <property type="nucleotide sequence ID" value="NZ_JBHSBI010000003.1"/>
</dbReference>
<proteinExistence type="predicted"/>